<evidence type="ECO:0000313" key="1">
    <source>
        <dbReference type="EMBL" id="QNQ11480.1"/>
    </source>
</evidence>
<protein>
    <submittedName>
        <fullName evidence="1">Uncharacterized protein</fullName>
    </submittedName>
</protein>
<proteinExistence type="predicted"/>
<keyword evidence="2" id="KW-1185">Reference proteome</keyword>
<dbReference type="AlphaFoldDB" id="A0A7H0LP77"/>
<name>A0A7H0LP77_9SPHN</name>
<gene>
    <name evidence="1" type="ORF">H3Z74_10285</name>
</gene>
<dbReference type="KEGG" id="spap:H3Z74_10285"/>
<sequence>MTMTFFATQSDIAQVWQWLFDVPEMKLFEGYSRPDKPNRWFEGWDVVSRYLDDGGWTLTAWPQGVGGQPRIDRITFTPEMQRELGGKGRTILLSPACIRVNRNNDQMGCLADSSITCWTEKGARGQSIFPEEFLDEVDWVKLRSIIGKIQRQITKASPAKLRACPIMPDAFEKLQAGEIRIWNWGTACDFSSPLIMVR</sequence>
<dbReference type="EMBL" id="CP061038">
    <property type="protein sequence ID" value="QNQ11480.1"/>
    <property type="molecule type" value="Genomic_DNA"/>
</dbReference>
<accession>A0A7H0LP77</accession>
<dbReference type="RefSeq" id="WP_187763761.1">
    <property type="nucleotide sequence ID" value="NZ_CP061038.1"/>
</dbReference>
<dbReference type="Proteomes" id="UP000516148">
    <property type="component" value="Chromosome"/>
</dbReference>
<reference evidence="1 2" key="1">
    <citation type="submission" date="2020-09" db="EMBL/GenBank/DDBJ databases">
        <title>Sphingomonas sp., a new species isolated from pork steak.</title>
        <authorList>
            <person name="Heidler von Heilborn D."/>
        </authorList>
    </citation>
    <scope>NUCLEOTIDE SEQUENCE [LARGE SCALE GENOMIC DNA]</scope>
    <source>
        <strain evidence="2">S8-3T</strain>
    </source>
</reference>
<organism evidence="1 2">
    <name type="scientific">Sphingomonas alpina</name>
    <dbReference type="NCBI Taxonomy" id="653931"/>
    <lineage>
        <taxon>Bacteria</taxon>
        <taxon>Pseudomonadati</taxon>
        <taxon>Pseudomonadota</taxon>
        <taxon>Alphaproteobacteria</taxon>
        <taxon>Sphingomonadales</taxon>
        <taxon>Sphingomonadaceae</taxon>
        <taxon>Sphingomonas</taxon>
    </lineage>
</organism>
<evidence type="ECO:0000313" key="2">
    <source>
        <dbReference type="Proteomes" id="UP000516148"/>
    </source>
</evidence>